<dbReference type="EMBL" id="UYYA01004110">
    <property type="protein sequence ID" value="VDM59644.1"/>
    <property type="molecule type" value="Genomic_DNA"/>
</dbReference>
<dbReference type="OMA" id="IYAWTNL"/>
<keyword evidence="2" id="KW-1185">Reference proteome</keyword>
<gene>
    <name evidence="1" type="ORF">ACOC_LOCUS8059</name>
</gene>
<evidence type="ECO:0000313" key="1">
    <source>
        <dbReference type="EMBL" id="VDM59644.1"/>
    </source>
</evidence>
<reference evidence="3" key="1">
    <citation type="submission" date="2016-04" db="UniProtKB">
        <authorList>
            <consortium name="WormBaseParasite"/>
        </authorList>
    </citation>
    <scope>IDENTIFICATION</scope>
</reference>
<dbReference type="OrthoDB" id="5796679at2759"/>
<evidence type="ECO:0000313" key="3">
    <source>
        <dbReference type="WBParaSite" id="ACOC_0000805801-mRNA-1"/>
    </source>
</evidence>
<name>A0A158PIW8_ANGCS</name>
<accession>A0A158PIW8</accession>
<dbReference type="AlphaFoldDB" id="A0A158PIW8"/>
<evidence type="ECO:0000313" key="2">
    <source>
        <dbReference type="Proteomes" id="UP000267027"/>
    </source>
</evidence>
<dbReference type="WBParaSite" id="ACOC_0000805801-mRNA-1">
    <property type="protein sequence ID" value="ACOC_0000805801-mRNA-1"/>
    <property type="gene ID" value="ACOC_0000805801"/>
</dbReference>
<organism evidence="3">
    <name type="scientific">Angiostrongylus costaricensis</name>
    <name type="common">Nematode worm</name>
    <dbReference type="NCBI Taxonomy" id="334426"/>
    <lineage>
        <taxon>Eukaryota</taxon>
        <taxon>Metazoa</taxon>
        <taxon>Ecdysozoa</taxon>
        <taxon>Nematoda</taxon>
        <taxon>Chromadorea</taxon>
        <taxon>Rhabditida</taxon>
        <taxon>Rhabditina</taxon>
        <taxon>Rhabditomorpha</taxon>
        <taxon>Strongyloidea</taxon>
        <taxon>Metastrongylidae</taxon>
        <taxon>Angiostrongylus</taxon>
    </lineage>
</organism>
<dbReference type="Proteomes" id="UP000267027">
    <property type="component" value="Unassembled WGS sequence"/>
</dbReference>
<protein>
    <submittedName>
        <fullName evidence="3">BTB domain-containing protein</fullName>
    </submittedName>
</protein>
<sequence>MTHLVWHTIPSVSTVSPKSFEQFLQIIYCDFPSCLTTTPSDKISLNSDCKVDMSIEVLNQCSGPVRLYAFFEPMESELQSMFFKVKHGSTASIILSRAIRKWASSGLLNQAAVTIYAWTNLKDPSLEELWKRVLNGTTSCA</sequence>
<proteinExistence type="predicted"/>
<reference evidence="1 2" key="2">
    <citation type="submission" date="2018-11" db="EMBL/GenBank/DDBJ databases">
        <authorList>
            <consortium name="Pathogen Informatics"/>
        </authorList>
    </citation>
    <scope>NUCLEOTIDE SEQUENCE [LARGE SCALE GENOMIC DNA]</scope>
    <source>
        <strain evidence="1 2">Costa Rica</strain>
    </source>
</reference>